<dbReference type="PANTHER" id="PTHR45648:SF48">
    <property type="entry name" value="OS03G0581400 PROTEIN"/>
    <property type="match status" value="1"/>
</dbReference>
<dbReference type="AlphaFoldDB" id="A0A1E5V726"/>
<proteinExistence type="inferred from homology"/>
<dbReference type="OrthoDB" id="1600564at2759"/>
<dbReference type="SUPFAM" id="SSF52266">
    <property type="entry name" value="SGNH hydrolase"/>
    <property type="match status" value="1"/>
</dbReference>
<comment type="similarity">
    <text evidence="1">Belongs to the 'GDSL' lipolytic enzyme family.</text>
</comment>
<sequence>MLIEMGPSCKSATTIAACGVLLLCVGFLTELVHGELAPALYVLGDSQADTGNNNHLELSPLRANFPHNGIDYPGQQPTGRFSNGLNFVDFLGAYTSISMCLLNDGIDVPSWQSRAGQPSSIPFHHQQHYSCRTLLHVLKGVNFASGGAGVLDLTNKGQCFSFNYQIERDYFNGYLELVQQLGRPQAMAHLAKSIFTVAIGGNDIILRALPPTVEVELPAVELSVLSPQSFTDLLAQNLEHQLQRLYELGMRRLFFVGAAPIGCVPLMRELNLLTKECHPGANDMSIQYNAAVASLLRSMSERHPDFRYSFDTHTALMQYIDKPEANGYAEVKAACCGLGDKKAMYRCDRVSCVCSDRTDHVFWDLVHPTETTSRKLTAVAFGGSEPLISPINGKPEGALTVEENELNGTNKERLYGLGMRKLFFVGTGPLGCYPFLRQRSLAMECDAEASSLSVQYNAAVVAILRDMSRRHRDFQYSFLDQYTALLMYIQEPEANGFADAKAACCALANGTATLI</sequence>
<dbReference type="GO" id="GO:0016788">
    <property type="term" value="F:hydrolase activity, acting on ester bonds"/>
    <property type="evidence" value="ECO:0007669"/>
    <property type="project" value="InterPro"/>
</dbReference>
<keyword evidence="3" id="KW-0443">Lipid metabolism</keyword>
<dbReference type="CDD" id="cd01837">
    <property type="entry name" value="SGNH_plant_lipase_like"/>
    <property type="match status" value="1"/>
</dbReference>
<evidence type="ECO:0000256" key="1">
    <source>
        <dbReference type="ARBA" id="ARBA00008668"/>
    </source>
</evidence>
<dbReference type="InterPro" id="IPR036514">
    <property type="entry name" value="SGNH_hydro_sf"/>
</dbReference>
<accession>A0A1E5V726</accession>
<protein>
    <submittedName>
        <fullName evidence="4">GDSL esterase/lipase</fullName>
    </submittedName>
</protein>
<dbReference type="PANTHER" id="PTHR45648">
    <property type="entry name" value="GDSL LIPASE/ACYLHYDROLASE FAMILY PROTEIN (AFU_ORTHOLOGUE AFUA_4G14700)"/>
    <property type="match status" value="1"/>
</dbReference>
<evidence type="ECO:0000313" key="4">
    <source>
        <dbReference type="EMBL" id="OEL20785.1"/>
    </source>
</evidence>
<dbReference type="InterPro" id="IPR051058">
    <property type="entry name" value="GDSL_Est/Lipase"/>
</dbReference>
<dbReference type="Pfam" id="PF00657">
    <property type="entry name" value="Lipase_GDSL"/>
    <property type="match status" value="1"/>
</dbReference>
<reference evidence="4 5" key="1">
    <citation type="submission" date="2016-09" db="EMBL/GenBank/DDBJ databases">
        <title>The draft genome of Dichanthelium oligosanthes: A C3 panicoid grass species.</title>
        <authorList>
            <person name="Studer A.J."/>
            <person name="Schnable J.C."/>
            <person name="Brutnell T.P."/>
        </authorList>
    </citation>
    <scope>NUCLEOTIDE SEQUENCE [LARGE SCALE GENOMIC DNA]</scope>
    <source>
        <strain evidence="5">cv. Kellogg 1175</strain>
        <tissue evidence="4">Leaf</tissue>
    </source>
</reference>
<keyword evidence="3" id="KW-0442">Lipid degradation</keyword>
<keyword evidence="2" id="KW-0378">Hydrolase</keyword>
<comment type="caution">
    <text evidence="4">The sequence shown here is derived from an EMBL/GenBank/DDBJ whole genome shotgun (WGS) entry which is preliminary data.</text>
</comment>
<dbReference type="EMBL" id="LWDX02049690">
    <property type="protein sequence ID" value="OEL20785.1"/>
    <property type="molecule type" value="Genomic_DNA"/>
</dbReference>
<organism evidence="4 5">
    <name type="scientific">Dichanthelium oligosanthes</name>
    <dbReference type="NCBI Taxonomy" id="888268"/>
    <lineage>
        <taxon>Eukaryota</taxon>
        <taxon>Viridiplantae</taxon>
        <taxon>Streptophyta</taxon>
        <taxon>Embryophyta</taxon>
        <taxon>Tracheophyta</taxon>
        <taxon>Spermatophyta</taxon>
        <taxon>Magnoliopsida</taxon>
        <taxon>Liliopsida</taxon>
        <taxon>Poales</taxon>
        <taxon>Poaceae</taxon>
        <taxon>PACMAD clade</taxon>
        <taxon>Panicoideae</taxon>
        <taxon>Panicodae</taxon>
        <taxon>Paniceae</taxon>
        <taxon>Dichantheliinae</taxon>
        <taxon>Dichanthelium</taxon>
    </lineage>
</organism>
<dbReference type="InterPro" id="IPR035669">
    <property type="entry name" value="SGNH_plant_lipase-like"/>
</dbReference>
<gene>
    <name evidence="4" type="ORF">BAE44_0018196</name>
</gene>
<dbReference type="Gene3D" id="3.40.50.1110">
    <property type="entry name" value="SGNH hydrolase"/>
    <property type="match status" value="2"/>
</dbReference>
<dbReference type="Proteomes" id="UP000095767">
    <property type="component" value="Unassembled WGS sequence"/>
</dbReference>
<name>A0A1E5V726_9POAL</name>
<dbReference type="InterPro" id="IPR001087">
    <property type="entry name" value="GDSL"/>
</dbReference>
<evidence type="ECO:0000313" key="5">
    <source>
        <dbReference type="Proteomes" id="UP000095767"/>
    </source>
</evidence>
<dbReference type="STRING" id="888268.A0A1E5V726"/>
<evidence type="ECO:0000256" key="2">
    <source>
        <dbReference type="ARBA" id="ARBA00022801"/>
    </source>
</evidence>
<dbReference type="GO" id="GO:0016042">
    <property type="term" value="P:lipid catabolic process"/>
    <property type="evidence" value="ECO:0007669"/>
    <property type="project" value="UniProtKB-KW"/>
</dbReference>
<evidence type="ECO:0000256" key="3">
    <source>
        <dbReference type="ARBA" id="ARBA00022963"/>
    </source>
</evidence>
<keyword evidence="5" id="KW-1185">Reference proteome</keyword>